<accession>A0A9P7B1Z3</accession>
<dbReference type="AlphaFoldDB" id="A0A9P7B1Z3"/>
<dbReference type="Proteomes" id="UP000750334">
    <property type="component" value="Unassembled WGS sequence"/>
</dbReference>
<dbReference type="OrthoDB" id="4070339at2759"/>
<sequence>MSTIHAIPFSQNSMSSSCIQYTHGDAQCSGVMCNLFSSDTDNNNSYVENQNEDEDEDVIVDLNSGSLDPVSLKSWTLMTEMTEQFTKL</sequence>
<organism evidence="1 2">
    <name type="scientific">Maudiozyma exigua</name>
    <name type="common">Yeast</name>
    <name type="synonym">Kazachstania exigua</name>
    <dbReference type="NCBI Taxonomy" id="34358"/>
    <lineage>
        <taxon>Eukaryota</taxon>
        <taxon>Fungi</taxon>
        <taxon>Dikarya</taxon>
        <taxon>Ascomycota</taxon>
        <taxon>Saccharomycotina</taxon>
        <taxon>Saccharomycetes</taxon>
        <taxon>Saccharomycetales</taxon>
        <taxon>Saccharomycetaceae</taxon>
        <taxon>Maudiozyma</taxon>
    </lineage>
</organism>
<comment type="caution">
    <text evidence="1">The sequence shown here is derived from an EMBL/GenBank/DDBJ whole genome shotgun (WGS) entry which is preliminary data.</text>
</comment>
<proteinExistence type="predicted"/>
<reference evidence="1 2" key="1">
    <citation type="submission" date="2020-11" db="EMBL/GenBank/DDBJ databases">
        <title>Kefir isolates.</title>
        <authorList>
            <person name="Marcisauskas S."/>
            <person name="Kim Y."/>
            <person name="Blasche S."/>
        </authorList>
    </citation>
    <scope>NUCLEOTIDE SEQUENCE [LARGE SCALE GENOMIC DNA]</scope>
    <source>
        <strain evidence="1 2">OG2</strain>
    </source>
</reference>
<name>A0A9P7B1Z3_MAUEX</name>
<evidence type="ECO:0000313" key="2">
    <source>
        <dbReference type="Proteomes" id="UP000750334"/>
    </source>
</evidence>
<gene>
    <name evidence="1" type="ORF">C6P45_003158</name>
</gene>
<evidence type="ECO:0000313" key="1">
    <source>
        <dbReference type="EMBL" id="KAG0655062.1"/>
    </source>
</evidence>
<dbReference type="EMBL" id="PUHR01000308">
    <property type="protein sequence ID" value="KAG0655062.1"/>
    <property type="molecule type" value="Genomic_DNA"/>
</dbReference>
<protein>
    <submittedName>
        <fullName evidence="1">Uncharacterized protein</fullName>
    </submittedName>
</protein>
<keyword evidence="2" id="KW-1185">Reference proteome</keyword>